<keyword evidence="1" id="KW-0472">Membrane</keyword>
<comment type="caution">
    <text evidence="3">The sequence shown here is derived from an EMBL/GenBank/DDBJ whole genome shotgun (WGS) entry which is preliminary data.</text>
</comment>
<keyword evidence="1" id="KW-0812">Transmembrane</keyword>
<accession>A0A1Y1ZH92</accession>
<dbReference type="AlphaFoldDB" id="A0A1Y1ZH92"/>
<evidence type="ECO:0008006" key="5">
    <source>
        <dbReference type="Google" id="ProtNLM"/>
    </source>
</evidence>
<feature type="signal peptide" evidence="2">
    <location>
        <begin position="1"/>
        <end position="20"/>
    </location>
</feature>
<gene>
    <name evidence="3" type="ORF">LY90DRAFT_678097</name>
</gene>
<evidence type="ECO:0000313" key="4">
    <source>
        <dbReference type="Proteomes" id="UP000193920"/>
    </source>
</evidence>
<organism evidence="3 4">
    <name type="scientific">Neocallimastix californiae</name>
    <dbReference type="NCBI Taxonomy" id="1754190"/>
    <lineage>
        <taxon>Eukaryota</taxon>
        <taxon>Fungi</taxon>
        <taxon>Fungi incertae sedis</taxon>
        <taxon>Chytridiomycota</taxon>
        <taxon>Chytridiomycota incertae sedis</taxon>
        <taxon>Neocallimastigomycetes</taxon>
        <taxon>Neocallimastigales</taxon>
        <taxon>Neocallimastigaceae</taxon>
        <taxon>Neocallimastix</taxon>
    </lineage>
</organism>
<keyword evidence="1" id="KW-1133">Transmembrane helix</keyword>
<proteinExistence type="predicted"/>
<evidence type="ECO:0000256" key="1">
    <source>
        <dbReference type="SAM" id="Phobius"/>
    </source>
</evidence>
<sequence length="298" mass="34528">MKYSQSIALFVTLFFLNVFGYKTDFNLEGAIKLKIDSCKTDADCKKDYQTRCLISEEDNKGYCISTLYCHEDNCVFESTEEKNDTKKEDPVIVNYEPVSYGYFHFNNGQTPTIILESCSKEEAALEKCYTRECSKNEQCFSGVCQNKVCISNKKSPLYICSNDKSIFKGVEEDDIFKTDSLTCKLDEEQVCKDDSDCGCGSCKNVDNTQICSLQKTKNLTFTFICGIMACAFIVFYISWKSCINIKHRKTQKDLKIKYEMEEAFLNHHNSRNYVELEDVDDYDINEEKKKFKYYNSFN</sequence>
<dbReference type="Proteomes" id="UP000193920">
    <property type="component" value="Unassembled WGS sequence"/>
</dbReference>
<keyword evidence="2" id="KW-0732">Signal</keyword>
<keyword evidence="4" id="KW-1185">Reference proteome</keyword>
<feature type="chain" id="PRO_5012124064" description="EB domain-containing protein" evidence="2">
    <location>
        <begin position="21"/>
        <end position="298"/>
    </location>
</feature>
<evidence type="ECO:0000313" key="3">
    <source>
        <dbReference type="EMBL" id="ORY09631.1"/>
    </source>
</evidence>
<name>A0A1Y1ZH92_9FUNG</name>
<reference evidence="3 4" key="1">
    <citation type="submission" date="2016-08" db="EMBL/GenBank/DDBJ databases">
        <title>A Parts List for Fungal Cellulosomes Revealed by Comparative Genomics.</title>
        <authorList>
            <consortium name="DOE Joint Genome Institute"/>
            <person name="Haitjema C.H."/>
            <person name="Gilmore S.P."/>
            <person name="Henske J.K."/>
            <person name="Solomon K.V."/>
            <person name="De Groot R."/>
            <person name="Kuo A."/>
            <person name="Mondo S.J."/>
            <person name="Salamov A.A."/>
            <person name="Labutti K."/>
            <person name="Zhao Z."/>
            <person name="Chiniquy J."/>
            <person name="Barry K."/>
            <person name="Brewer H.M."/>
            <person name="Purvine S.O."/>
            <person name="Wright A.T."/>
            <person name="Boxma B."/>
            <person name="Van Alen T."/>
            <person name="Hackstein J.H."/>
            <person name="Baker S.E."/>
            <person name="Grigoriev I.V."/>
            <person name="O'Malley M.A."/>
        </authorList>
    </citation>
    <scope>NUCLEOTIDE SEQUENCE [LARGE SCALE GENOMIC DNA]</scope>
    <source>
        <strain evidence="3 4">G1</strain>
    </source>
</reference>
<protein>
    <recommendedName>
        <fullName evidence="5">EB domain-containing protein</fullName>
    </recommendedName>
</protein>
<dbReference type="OrthoDB" id="2142889at2759"/>
<dbReference type="EMBL" id="MCOG01000405">
    <property type="protein sequence ID" value="ORY09631.1"/>
    <property type="molecule type" value="Genomic_DNA"/>
</dbReference>
<evidence type="ECO:0000256" key="2">
    <source>
        <dbReference type="SAM" id="SignalP"/>
    </source>
</evidence>
<feature type="transmembrane region" description="Helical" evidence="1">
    <location>
        <begin position="219"/>
        <end position="239"/>
    </location>
</feature>